<name>A0AAU9WC15_9CNID</name>
<comment type="similarity">
    <text evidence="1">Belongs to the neutral sphingomyelinase family.</text>
</comment>
<sequence>MKSHCRKSQMSNIKSFCAFLVCAVMTFLFVSNIMTGGLDDETRLLLHQIIQGNITKSKNRSFSEEKSLRLISHNLWCDFLKPHVMWDVSERIEGLAEGVKDFDVALIQEAYILNTGVAVVSKCASLLVKAMEKRGFHYRTSIADFSAPYFGQSGGIVIFSRIQLINTFSTRYRHYSVPQVADFRGFVIGEFLFQHQHLYVINTHLDPHGVDARVLQAKEIAEAVQNFSTGSHIVVAGDFNIDNHHATTSNSSEEYKKLLETMRVVGLQSVFQVRMETSIEHGNFDAIFTSSNVAVVKKEIIKLRTKRNSSVSDHFGLAVELKLL</sequence>
<organism evidence="4 5">
    <name type="scientific">Pocillopora meandrina</name>
    <dbReference type="NCBI Taxonomy" id="46732"/>
    <lineage>
        <taxon>Eukaryota</taxon>
        <taxon>Metazoa</taxon>
        <taxon>Cnidaria</taxon>
        <taxon>Anthozoa</taxon>
        <taxon>Hexacorallia</taxon>
        <taxon>Scleractinia</taxon>
        <taxon>Astrocoeniina</taxon>
        <taxon>Pocilloporidae</taxon>
        <taxon>Pocillopora</taxon>
    </lineage>
</organism>
<reference evidence="4 5" key="1">
    <citation type="submission" date="2022-05" db="EMBL/GenBank/DDBJ databases">
        <authorList>
            <consortium name="Genoscope - CEA"/>
            <person name="William W."/>
        </authorList>
    </citation>
    <scope>NUCLEOTIDE SEQUENCE [LARGE SCALE GENOMIC DNA]</scope>
</reference>
<comment type="caution">
    <text evidence="4">The sequence shown here is derived from an EMBL/GenBank/DDBJ whole genome shotgun (WGS) entry which is preliminary data.</text>
</comment>
<dbReference type="EC" id="3.1.4.12" evidence="2"/>
<evidence type="ECO:0000313" key="4">
    <source>
        <dbReference type="EMBL" id="CAH3104406.1"/>
    </source>
</evidence>
<dbReference type="GO" id="GO:0004767">
    <property type="term" value="F:sphingomyelin phosphodiesterase activity"/>
    <property type="evidence" value="ECO:0007669"/>
    <property type="project" value="UniProtKB-EC"/>
</dbReference>
<feature type="domain" description="Endonuclease/exonuclease/phosphatase" evidence="3">
    <location>
        <begin position="72"/>
        <end position="314"/>
    </location>
</feature>
<dbReference type="EMBL" id="CALNXJ010000009">
    <property type="protein sequence ID" value="CAH3104406.1"/>
    <property type="molecule type" value="Genomic_DNA"/>
</dbReference>
<dbReference type="Proteomes" id="UP001159428">
    <property type="component" value="Unassembled WGS sequence"/>
</dbReference>
<dbReference type="SUPFAM" id="SSF56219">
    <property type="entry name" value="DNase I-like"/>
    <property type="match status" value="1"/>
</dbReference>
<evidence type="ECO:0000256" key="1">
    <source>
        <dbReference type="ARBA" id="ARBA00006335"/>
    </source>
</evidence>
<accession>A0AAU9WC15</accession>
<dbReference type="InterPro" id="IPR005135">
    <property type="entry name" value="Endo/exonuclease/phosphatase"/>
</dbReference>
<dbReference type="PANTHER" id="PTHR16320:SF23">
    <property type="entry name" value="SPHINGOMYELINASE C 1"/>
    <property type="match status" value="1"/>
</dbReference>
<keyword evidence="5" id="KW-1185">Reference proteome</keyword>
<dbReference type="Pfam" id="PF03372">
    <property type="entry name" value="Exo_endo_phos"/>
    <property type="match status" value="1"/>
</dbReference>
<dbReference type="Gene3D" id="3.60.10.10">
    <property type="entry name" value="Endonuclease/exonuclease/phosphatase"/>
    <property type="match status" value="1"/>
</dbReference>
<gene>
    <name evidence="4" type="ORF">PMEA_00034708</name>
</gene>
<dbReference type="InterPro" id="IPR038772">
    <property type="entry name" value="Sph/SMPD2-like"/>
</dbReference>
<dbReference type="PANTHER" id="PTHR16320">
    <property type="entry name" value="SPHINGOMYELINASE FAMILY MEMBER"/>
    <property type="match status" value="1"/>
</dbReference>
<dbReference type="InterPro" id="IPR036691">
    <property type="entry name" value="Endo/exonu/phosph_ase_sf"/>
</dbReference>
<evidence type="ECO:0000259" key="3">
    <source>
        <dbReference type="Pfam" id="PF03372"/>
    </source>
</evidence>
<evidence type="ECO:0000313" key="5">
    <source>
        <dbReference type="Proteomes" id="UP001159428"/>
    </source>
</evidence>
<dbReference type="AlphaFoldDB" id="A0AAU9WC15"/>
<proteinExistence type="inferred from homology"/>
<protein>
    <recommendedName>
        <fullName evidence="2">sphingomyelin phosphodiesterase</fullName>
        <ecNumber evidence="2">3.1.4.12</ecNumber>
    </recommendedName>
</protein>
<evidence type="ECO:0000256" key="2">
    <source>
        <dbReference type="ARBA" id="ARBA00012369"/>
    </source>
</evidence>